<dbReference type="GO" id="GO:0071218">
    <property type="term" value="P:cellular response to misfolded protein"/>
    <property type="evidence" value="ECO:0007669"/>
    <property type="project" value="TreeGrafter"/>
</dbReference>
<dbReference type="GO" id="GO:0005789">
    <property type="term" value="C:endoplasmic reticulum membrane"/>
    <property type="evidence" value="ECO:0007669"/>
    <property type="project" value="TreeGrafter"/>
</dbReference>
<accession>D8UBV9</accession>
<evidence type="ECO:0000256" key="1">
    <source>
        <dbReference type="ARBA" id="ARBA00004167"/>
    </source>
</evidence>
<reference evidence="9 10" key="1">
    <citation type="journal article" date="2010" name="Science">
        <title>Genomic analysis of organismal complexity in the multicellular green alga Volvox carteri.</title>
        <authorList>
            <person name="Prochnik S.E."/>
            <person name="Umen J."/>
            <person name="Nedelcu A.M."/>
            <person name="Hallmann A."/>
            <person name="Miller S.M."/>
            <person name="Nishii I."/>
            <person name="Ferris P."/>
            <person name="Kuo A."/>
            <person name="Mitros T."/>
            <person name="Fritz-Laylin L.K."/>
            <person name="Hellsten U."/>
            <person name="Chapman J."/>
            <person name="Simakov O."/>
            <person name="Rensing S.A."/>
            <person name="Terry A."/>
            <person name="Pangilinan J."/>
            <person name="Kapitonov V."/>
            <person name="Jurka J."/>
            <person name="Salamov A."/>
            <person name="Shapiro H."/>
            <person name="Schmutz J."/>
            <person name="Grimwood J."/>
            <person name="Lindquist E."/>
            <person name="Lucas S."/>
            <person name="Grigoriev I.V."/>
            <person name="Schmitt R."/>
            <person name="Kirk D."/>
            <person name="Rokhsar D.S."/>
        </authorList>
    </citation>
    <scope>NUCLEOTIDE SEQUENCE [LARGE SCALE GENOMIC DNA]</scope>
    <source>
        <strain evidence="10">f. Nagariensis / Eve</strain>
    </source>
</reference>
<evidence type="ECO:0000313" key="10">
    <source>
        <dbReference type="Proteomes" id="UP000001058"/>
    </source>
</evidence>
<dbReference type="AlphaFoldDB" id="D8UBV9"/>
<name>D8UBV9_VOLCA</name>
<feature type="domain" description="DUF1977" evidence="8">
    <location>
        <begin position="88"/>
        <end position="183"/>
    </location>
</feature>
<evidence type="ECO:0000256" key="2">
    <source>
        <dbReference type="ARBA" id="ARBA00022692"/>
    </source>
</evidence>
<evidence type="ECO:0000313" key="9">
    <source>
        <dbReference type="EMBL" id="EFJ42886.1"/>
    </source>
</evidence>
<evidence type="ECO:0000256" key="7">
    <source>
        <dbReference type="SAM" id="Phobius"/>
    </source>
</evidence>
<feature type="transmembrane region" description="Helical" evidence="7">
    <location>
        <begin position="67"/>
        <end position="87"/>
    </location>
</feature>
<dbReference type="RefSeq" id="XP_002956146.1">
    <property type="nucleotide sequence ID" value="XM_002956100.1"/>
</dbReference>
<keyword evidence="2 7" id="KW-0812">Transmembrane</keyword>
<evidence type="ECO:0000256" key="5">
    <source>
        <dbReference type="SAM" id="Coils"/>
    </source>
</evidence>
<keyword evidence="4 7" id="KW-0472">Membrane</keyword>
<feature type="coiled-coil region" evidence="5">
    <location>
        <begin position="170"/>
        <end position="197"/>
    </location>
</feature>
<dbReference type="EMBL" id="GL378378">
    <property type="protein sequence ID" value="EFJ42886.1"/>
    <property type="molecule type" value="Genomic_DNA"/>
</dbReference>
<dbReference type="OrthoDB" id="10250354at2759"/>
<dbReference type="KEGG" id="vcn:VOLCADRAFT_107086"/>
<dbReference type="PANTHER" id="PTHR43908:SF3">
    <property type="entry name" value="AT29763P-RELATED"/>
    <property type="match status" value="1"/>
</dbReference>
<proteinExistence type="predicted"/>
<organism evidence="10">
    <name type="scientific">Volvox carteri f. nagariensis</name>
    <dbReference type="NCBI Taxonomy" id="3068"/>
    <lineage>
        <taxon>Eukaryota</taxon>
        <taxon>Viridiplantae</taxon>
        <taxon>Chlorophyta</taxon>
        <taxon>core chlorophytes</taxon>
        <taxon>Chlorophyceae</taxon>
        <taxon>CS clade</taxon>
        <taxon>Chlamydomonadales</taxon>
        <taxon>Volvocaceae</taxon>
        <taxon>Volvox</taxon>
    </lineage>
</organism>
<keyword evidence="10" id="KW-1185">Reference proteome</keyword>
<dbReference type="Proteomes" id="UP000001058">
    <property type="component" value="Unassembled WGS sequence"/>
</dbReference>
<keyword evidence="5" id="KW-0175">Coiled coil</keyword>
<dbReference type="STRING" id="3068.D8UBV9"/>
<dbReference type="InterPro" id="IPR015399">
    <property type="entry name" value="DUF1977_DnaJ-like"/>
</dbReference>
<evidence type="ECO:0000256" key="3">
    <source>
        <dbReference type="ARBA" id="ARBA00022989"/>
    </source>
</evidence>
<evidence type="ECO:0000256" key="4">
    <source>
        <dbReference type="ARBA" id="ARBA00023136"/>
    </source>
</evidence>
<dbReference type="InterPro" id="IPR051100">
    <property type="entry name" value="DnaJ_subfamily_B/C"/>
</dbReference>
<dbReference type="GeneID" id="9626599"/>
<protein>
    <recommendedName>
        <fullName evidence="8">DUF1977 domain-containing protein</fullName>
    </recommendedName>
</protein>
<gene>
    <name evidence="9" type="ORF">VOLCADRAFT_107086</name>
</gene>
<feature type="region of interest" description="Disordered" evidence="6">
    <location>
        <begin position="26"/>
        <end position="63"/>
    </location>
</feature>
<dbReference type="GO" id="GO:0030544">
    <property type="term" value="F:Hsp70 protein binding"/>
    <property type="evidence" value="ECO:0007669"/>
    <property type="project" value="TreeGrafter"/>
</dbReference>
<evidence type="ECO:0000256" key="6">
    <source>
        <dbReference type="SAM" id="MobiDB-lite"/>
    </source>
</evidence>
<sequence>MLKTYLPWMPYPLLCRGAFGSPHTFRAQFGGGPRQRRHHGHHQGGGGQGQGAGQGPTAGAQEQQQRAAMFGLVQLLPIVLILFFTYFQSSQSPPFSLAQDATYRVQVLTKRLSIPFYVKTIADLEKSYPLSSEARLRLERQVENAYYERLEARCQQERLMRHRAWTWGNREQARLMKLEACEEIEKVNEKLDSIRRQQHAY</sequence>
<dbReference type="Pfam" id="PF09320">
    <property type="entry name" value="DUF1977"/>
    <property type="match status" value="1"/>
</dbReference>
<keyword evidence="3 7" id="KW-1133">Transmembrane helix</keyword>
<feature type="compositionally biased region" description="Gly residues" evidence="6">
    <location>
        <begin position="43"/>
        <end position="56"/>
    </location>
</feature>
<evidence type="ECO:0000259" key="8">
    <source>
        <dbReference type="Pfam" id="PF09320"/>
    </source>
</evidence>
<dbReference type="InParanoid" id="D8UBV9"/>
<dbReference type="PANTHER" id="PTHR43908">
    <property type="entry name" value="AT29763P-RELATED"/>
    <property type="match status" value="1"/>
</dbReference>
<comment type="subcellular location">
    <subcellularLocation>
        <location evidence="1">Membrane</location>
        <topology evidence="1">Single-pass membrane protein</topology>
    </subcellularLocation>
</comment>